<accession>A0A4Y2EMT1</accession>
<organism evidence="2 3">
    <name type="scientific">Araneus ventricosus</name>
    <name type="common">Orbweaver spider</name>
    <name type="synonym">Epeira ventricosa</name>
    <dbReference type="NCBI Taxonomy" id="182803"/>
    <lineage>
        <taxon>Eukaryota</taxon>
        <taxon>Metazoa</taxon>
        <taxon>Ecdysozoa</taxon>
        <taxon>Arthropoda</taxon>
        <taxon>Chelicerata</taxon>
        <taxon>Arachnida</taxon>
        <taxon>Araneae</taxon>
        <taxon>Araneomorphae</taxon>
        <taxon>Entelegynae</taxon>
        <taxon>Araneoidea</taxon>
        <taxon>Araneidae</taxon>
        <taxon>Araneus</taxon>
    </lineage>
</organism>
<dbReference type="EMBL" id="BGPR01000628">
    <property type="protein sequence ID" value="GBM29144.1"/>
    <property type="molecule type" value="Genomic_DNA"/>
</dbReference>
<protein>
    <submittedName>
        <fullName evidence="2">Uncharacterized protein</fullName>
    </submittedName>
</protein>
<name>A0A4Y2EMT1_ARAVE</name>
<evidence type="ECO:0000313" key="3">
    <source>
        <dbReference type="Proteomes" id="UP000499080"/>
    </source>
</evidence>
<gene>
    <name evidence="2" type="ORF">AVEN_97423_1</name>
</gene>
<keyword evidence="1" id="KW-0732">Signal</keyword>
<feature type="chain" id="PRO_5021185485" evidence="1">
    <location>
        <begin position="25"/>
        <end position="88"/>
    </location>
</feature>
<keyword evidence="3" id="KW-1185">Reference proteome</keyword>
<evidence type="ECO:0000256" key="1">
    <source>
        <dbReference type="SAM" id="SignalP"/>
    </source>
</evidence>
<sequence length="88" mass="9903">MSHDKGGVWHLLLVTATLDYVGLELEIGLSCNIWGWVVSGLPGENSPRFCLRDSVESRDHDKGEMCHLLLIAPDESVFMAYIKEQEMI</sequence>
<comment type="caution">
    <text evidence="2">The sequence shown here is derived from an EMBL/GenBank/DDBJ whole genome shotgun (WGS) entry which is preliminary data.</text>
</comment>
<dbReference type="AlphaFoldDB" id="A0A4Y2EMT1"/>
<dbReference type="Proteomes" id="UP000499080">
    <property type="component" value="Unassembled WGS sequence"/>
</dbReference>
<evidence type="ECO:0000313" key="2">
    <source>
        <dbReference type="EMBL" id="GBM29144.1"/>
    </source>
</evidence>
<feature type="signal peptide" evidence="1">
    <location>
        <begin position="1"/>
        <end position="24"/>
    </location>
</feature>
<proteinExistence type="predicted"/>
<reference evidence="2 3" key="1">
    <citation type="journal article" date="2019" name="Sci. Rep.">
        <title>Orb-weaving spider Araneus ventricosus genome elucidates the spidroin gene catalogue.</title>
        <authorList>
            <person name="Kono N."/>
            <person name="Nakamura H."/>
            <person name="Ohtoshi R."/>
            <person name="Moran D.A.P."/>
            <person name="Shinohara A."/>
            <person name="Yoshida Y."/>
            <person name="Fujiwara M."/>
            <person name="Mori M."/>
            <person name="Tomita M."/>
            <person name="Arakawa K."/>
        </authorList>
    </citation>
    <scope>NUCLEOTIDE SEQUENCE [LARGE SCALE GENOMIC DNA]</scope>
</reference>